<evidence type="ECO:0000259" key="5">
    <source>
        <dbReference type="SMART" id="SM00470"/>
    </source>
</evidence>
<evidence type="ECO:0000256" key="1">
    <source>
        <dbReference type="ARBA" id="ARBA00022705"/>
    </source>
</evidence>
<dbReference type="PANTHER" id="PTHR33375:SF1">
    <property type="entry name" value="CHROMOSOME-PARTITIONING PROTEIN PARB-RELATED"/>
    <property type="match status" value="1"/>
</dbReference>
<dbReference type="InterPro" id="IPR036869">
    <property type="entry name" value="J_dom_sf"/>
</dbReference>
<keyword evidence="1" id="KW-0235">DNA replication</keyword>
<dbReference type="GO" id="GO:0003677">
    <property type="term" value="F:DNA binding"/>
    <property type="evidence" value="ECO:0007669"/>
    <property type="project" value="UniProtKB-KW"/>
</dbReference>
<dbReference type="SUPFAM" id="SSF46565">
    <property type="entry name" value="Chaperone J-domain"/>
    <property type="match status" value="1"/>
</dbReference>
<gene>
    <name evidence="6" type="ORF">BAOM_4603</name>
</gene>
<accession>A0A3T0KXY3</accession>
<evidence type="ECO:0000313" key="6">
    <source>
        <dbReference type="EMBL" id="AZV45182.1"/>
    </source>
</evidence>
<evidence type="ECO:0000256" key="3">
    <source>
        <dbReference type="ARBA" id="ARBA00023125"/>
    </source>
</evidence>
<proteinExistence type="predicted"/>
<organism evidence="6 7">
    <name type="scientific">Peribacillus asahii</name>
    <dbReference type="NCBI Taxonomy" id="228899"/>
    <lineage>
        <taxon>Bacteria</taxon>
        <taxon>Bacillati</taxon>
        <taxon>Bacillota</taxon>
        <taxon>Bacilli</taxon>
        <taxon>Bacillales</taxon>
        <taxon>Bacillaceae</taxon>
        <taxon>Peribacillus</taxon>
    </lineage>
</organism>
<dbReference type="InterPro" id="IPR050336">
    <property type="entry name" value="Chromosome_partition/occlusion"/>
</dbReference>
<feature type="coiled-coil region" evidence="4">
    <location>
        <begin position="173"/>
        <end position="207"/>
    </location>
</feature>
<protein>
    <recommendedName>
        <fullName evidence="5">ParB-like N-terminal domain-containing protein</fullName>
    </recommendedName>
</protein>
<keyword evidence="2" id="KW-0346">Stress response</keyword>
<reference evidence="6 7" key="1">
    <citation type="submission" date="2018-01" db="EMBL/GenBank/DDBJ databases">
        <title>Bacillus asahii Genome sequencing and assembly.</title>
        <authorList>
            <person name="Jiang H."/>
            <person name="Feng Y."/>
            <person name="Zhao F."/>
            <person name="Lin X."/>
        </authorList>
    </citation>
    <scope>NUCLEOTIDE SEQUENCE [LARGE SCALE GENOMIC DNA]</scope>
    <source>
        <strain evidence="6 7">OM18</strain>
    </source>
</reference>
<dbReference type="GO" id="GO:0005694">
    <property type="term" value="C:chromosome"/>
    <property type="evidence" value="ECO:0007669"/>
    <property type="project" value="TreeGrafter"/>
</dbReference>
<keyword evidence="3" id="KW-0238">DNA-binding</keyword>
<evidence type="ECO:0000256" key="2">
    <source>
        <dbReference type="ARBA" id="ARBA00023016"/>
    </source>
</evidence>
<evidence type="ECO:0000256" key="4">
    <source>
        <dbReference type="SAM" id="Coils"/>
    </source>
</evidence>
<evidence type="ECO:0000313" key="7">
    <source>
        <dbReference type="Proteomes" id="UP000283095"/>
    </source>
</evidence>
<dbReference type="EMBL" id="CP026095">
    <property type="protein sequence ID" value="AZV45182.1"/>
    <property type="molecule type" value="Genomic_DNA"/>
</dbReference>
<keyword evidence="4" id="KW-0175">Coiled coil</keyword>
<dbReference type="SUPFAM" id="SSF110849">
    <property type="entry name" value="ParB/Sulfiredoxin"/>
    <property type="match status" value="1"/>
</dbReference>
<dbReference type="Pfam" id="PF02195">
    <property type="entry name" value="ParB_N"/>
    <property type="match status" value="1"/>
</dbReference>
<dbReference type="Gene3D" id="3.90.1530.10">
    <property type="entry name" value="Conserved hypothetical protein from pyrococcus furiosus pfu- 392566-001, ParB domain"/>
    <property type="match status" value="1"/>
</dbReference>
<dbReference type="Gene3D" id="1.10.287.110">
    <property type="entry name" value="DnaJ domain"/>
    <property type="match status" value="1"/>
</dbReference>
<dbReference type="RefSeq" id="WP_257467720.1">
    <property type="nucleotide sequence ID" value="NZ_CP026095.1"/>
</dbReference>
<dbReference type="KEGG" id="pasa:BAOM_4603"/>
<dbReference type="Proteomes" id="UP000283095">
    <property type="component" value="Chromosome"/>
</dbReference>
<sequence length="283" mass="31982">MDKIQIDEIQVAHYQVWPEMAIETFEHLVADIKKNGITYPIILDEKLTVLDGHHRLKAAKQAGLSSIACIIRKGLTEEEKLEIAHKTNATTRALTKADKMKRAIELREERRSLRQIAVWLGVGKSTVERWLRGVPNGTSTVIGDDGKVYPSKKPKASQNAPTQDYAVELHQLINEKDSEIYKLKEEIQKLALDNSLKEAEIKRLVREKKAEDTVRSFFKGGFDNGLKVFAAIVGLNEDASVADINRAFRKARGKAHPDTGGNDWISQRYNVSYDLFKKLYQVG</sequence>
<dbReference type="InterPro" id="IPR036086">
    <property type="entry name" value="ParB/Sulfiredoxin_sf"/>
</dbReference>
<dbReference type="InterPro" id="IPR003115">
    <property type="entry name" value="ParB_N"/>
</dbReference>
<dbReference type="GO" id="GO:0006260">
    <property type="term" value="P:DNA replication"/>
    <property type="evidence" value="ECO:0007669"/>
    <property type="project" value="UniProtKB-KW"/>
</dbReference>
<feature type="domain" description="ParB-like N-terminal" evidence="5">
    <location>
        <begin position="2"/>
        <end position="89"/>
    </location>
</feature>
<name>A0A3T0KXY3_9BACI</name>
<dbReference type="PANTHER" id="PTHR33375">
    <property type="entry name" value="CHROMOSOME-PARTITIONING PROTEIN PARB-RELATED"/>
    <property type="match status" value="1"/>
</dbReference>
<dbReference type="SMART" id="SM00470">
    <property type="entry name" value="ParB"/>
    <property type="match status" value="1"/>
</dbReference>
<dbReference type="GO" id="GO:0007059">
    <property type="term" value="P:chromosome segregation"/>
    <property type="evidence" value="ECO:0007669"/>
    <property type="project" value="TreeGrafter"/>
</dbReference>
<dbReference type="AlphaFoldDB" id="A0A3T0KXY3"/>